<proteinExistence type="predicted"/>
<reference evidence="2 3" key="1">
    <citation type="journal article" date="2015" name="Genome Biol. Evol.">
        <title>Comparative Genomics of a Bacterivorous Green Alga Reveals Evolutionary Causalities and Consequences of Phago-Mixotrophic Mode of Nutrition.</title>
        <authorList>
            <person name="Burns J.A."/>
            <person name="Paasch A."/>
            <person name="Narechania A."/>
            <person name="Kim E."/>
        </authorList>
    </citation>
    <scope>NUCLEOTIDE SEQUENCE [LARGE SCALE GENOMIC DNA]</scope>
    <source>
        <strain evidence="2 3">PLY_AMNH</strain>
    </source>
</reference>
<comment type="caution">
    <text evidence="2">The sequence shown here is derived from an EMBL/GenBank/DDBJ whole genome shotgun (WGS) entry which is preliminary data.</text>
</comment>
<organism evidence="2 3">
    <name type="scientific">Cymbomonas tetramitiformis</name>
    <dbReference type="NCBI Taxonomy" id="36881"/>
    <lineage>
        <taxon>Eukaryota</taxon>
        <taxon>Viridiplantae</taxon>
        <taxon>Chlorophyta</taxon>
        <taxon>Pyramimonadophyceae</taxon>
        <taxon>Pyramimonadales</taxon>
        <taxon>Pyramimonadaceae</taxon>
        <taxon>Cymbomonas</taxon>
    </lineage>
</organism>
<dbReference type="EMBL" id="LGRX02014958">
    <property type="protein sequence ID" value="KAK3263895.1"/>
    <property type="molecule type" value="Genomic_DNA"/>
</dbReference>
<name>A0AAE0FQN7_9CHLO</name>
<gene>
    <name evidence="2" type="ORF">CYMTET_27325</name>
</gene>
<evidence type="ECO:0000313" key="3">
    <source>
        <dbReference type="Proteomes" id="UP001190700"/>
    </source>
</evidence>
<evidence type="ECO:0000256" key="1">
    <source>
        <dbReference type="SAM" id="MobiDB-lite"/>
    </source>
</evidence>
<keyword evidence="3" id="KW-1185">Reference proteome</keyword>
<dbReference type="AlphaFoldDB" id="A0AAE0FQN7"/>
<protein>
    <submittedName>
        <fullName evidence="2">Uncharacterized protein</fullName>
    </submittedName>
</protein>
<sequence>MSEIRSISVSVSEQNSQSPWLRSNLASGAFLPTLHDDFAVQSLPSTTEDNVCCEGALEVTINLCTLMKCFSGDYVFRVVVHAAPFKVETHRVLFEAFPRPKSRSERLARQRQKGRLEWDQPQIFRLLLTSGTEIRLQVIREKAGHSEELYAETAFTLPTAETGLESRAEKLYEPFFDGHQRGIIYFDVELVKLNERKDSEALYQLTTPELFRLMLTDNDGALDTLSVLGPDLEVAVLMGFVGAHLTELALQSRVHYKDHTEAYFWGFREREVWTLRAGPPEDSHEGAAEASTTRDADLDIEQGGSSGIVGETEQDELDSYRTMLVKRISEQDPPQTLEWWIATLANAAKENGIVRRKLLVGERIGERVDPLLKIDIMNRIRRLALSNKVPVAVIKKPTRAERDRMRAHLDYRFVKQKKVKLPPMPRQPHFLHRLHAVLGTILAYDSPSNLFSTGELRFPILSKGSLAEFTEYGLLCCEVNNILLVEIKDWTSCKVANEYKCFVGEQAYDEDSVRVDNDGNVIIPGDDVSDAGSDSTEMTSIASVVSSLPSWHRTKW</sequence>
<dbReference type="Proteomes" id="UP001190700">
    <property type="component" value="Unassembled WGS sequence"/>
</dbReference>
<evidence type="ECO:0000313" key="2">
    <source>
        <dbReference type="EMBL" id="KAK3263895.1"/>
    </source>
</evidence>
<feature type="region of interest" description="Disordered" evidence="1">
    <location>
        <begin position="278"/>
        <end position="310"/>
    </location>
</feature>
<feature type="compositionally biased region" description="Basic and acidic residues" evidence="1">
    <location>
        <begin position="278"/>
        <end position="297"/>
    </location>
</feature>
<accession>A0AAE0FQN7</accession>